<dbReference type="InterPro" id="IPR036383">
    <property type="entry name" value="TSP1_rpt_sf"/>
</dbReference>
<reference evidence="2" key="1">
    <citation type="submission" date="2022-11" db="EMBL/GenBank/DDBJ databases">
        <title>Centuries of genome instability and evolution in soft-shell clam transmissible cancer (bioRxiv).</title>
        <authorList>
            <person name="Hart S.F.M."/>
            <person name="Yonemitsu M.A."/>
            <person name="Giersch R.M."/>
            <person name="Beal B.F."/>
            <person name="Arriagada G."/>
            <person name="Davis B.W."/>
            <person name="Ostrander E.A."/>
            <person name="Goff S.P."/>
            <person name="Metzger M.J."/>
        </authorList>
    </citation>
    <scope>NUCLEOTIDE SEQUENCE</scope>
    <source>
        <strain evidence="2">MELC-2E11</strain>
        <tissue evidence="2">Siphon/mantle</tissue>
    </source>
</reference>
<dbReference type="SMART" id="SM00209">
    <property type="entry name" value="TSP1"/>
    <property type="match status" value="1"/>
</dbReference>
<dbReference type="Proteomes" id="UP001164746">
    <property type="component" value="Chromosome 7"/>
</dbReference>
<dbReference type="InterPro" id="IPR000884">
    <property type="entry name" value="TSP1_rpt"/>
</dbReference>
<accession>A0ABY7EJW3</accession>
<dbReference type="Gene3D" id="2.20.100.10">
    <property type="entry name" value="Thrombospondin type-1 (TSP1) repeat"/>
    <property type="match status" value="1"/>
</dbReference>
<evidence type="ECO:0000259" key="1">
    <source>
        <dbReference type="PROSITE" id="PS50871"/>
    </source>
</evidence>
<gene>
    <name evidence="2" type="ORF">MAR_035356</name>
</gene>
<name>A0ABY7EJW3_MYAAR</name>
<evidence type="ECO:0000313" key="2">
    <source>
        <dbReference type="EMBL" id="WAR10280.1"/>
    </source>
</evidence>
<sequence length="358" mass="40323">MGYGQIGPIGQTVTSHVAMGLVHEHDHVLTPPLKTEALNVKEKEVVICFANLINAQFPVVLEWSGEIDLVQILSRKDLETTALEMLMKTGCACQERVEFSSQIKSFRTIAISNIVITYTYMSNCTKIRFLTRKLCNTCTFAYLLLLIYYCVLKQKNRSKRNLNIYKDGAWSPWQPWGDCSVTCGTGLRRRHRTCDNPRPTMLGRDCAGTYIDTDVCITSQCEFAHLIRNGIAFHAYGHLSRSSTELVFPHLILNEGNAYNNQTGKFVSPKAGLYLFTTQMCTTEGHEVFFRIMKLNTTLTASNHFDNVHWSCSSSSVVASLHTGDVVWVFLYGGVTQYLIDNEPSWRCHFSGALLNSS</sequence>
<dbReference type="PANTHER" id="PTHR16311">
    <property type="entry name" value="THROMBOSPONDIN TYPE I DOMAIN-CONTAINING 1"/>
    <property type="match status" value="1"/>
</dbReference>
<protein>
    <submittedName>
        <fullName evidence="2">ATS8-like protein</fullName>
    </submittedName>
</protein>
<feature type="domain" description="C1q" evidence="1">
    <location>
        <begin position="216"/>
        <end position="358"/>
    </location>
</feature>
<dbReference type="SUPFAM" id="SSF49842">
    <property type="entry name" value="TNF-like"/>
    <property type="match status" value="1"/>
</dbReference>
<dbReference type="Pfam" id="PF00386">
    <property type="entry name" value="C1q"/>
    <property type="match status" value="1"/>
</dbReference>
<keyword evidence="3" id="KW-1185">Reference proteome</keyword>
<dbReference type="InterPro" id="IPR008983">
    <property type="entry name" value="Tumour_necrosis_fac-like_dom"/>
</dbReference>
<dbReference type="PROSITE" id="PS50871">
    <property type="entry name" value="C1Q"/>
    <property type="match status" value="1"/>
</dbReference>
<dbReference type="SMART" id="SM00110">
    <property type="entry name" value="C1Q"/>
    <property type="match status" value="1"/>
</dbReference>
<dbReference type="SUPFAM" id="SSF82895">
    <property type="entry name" value="TSP-1 type 1 repeat"/>
    <property type="match status" value="1"/>
</dbReference>
<dbReference type="InterPro" id="IPR001073">
    <property type="entry name" value="C1q_dom"/>
</dbReference>
<dbReference type="PANTHER" id="PTHR16311:SF3">
    <property type="entry name" value="THROMBOSPONDIN TYPE-1 DOMAIN-CONTAINING PROTEIN 1"/>
    <property type="match status" value="1"/>
</dbReference>
<organism evidence="2 3">
    <name type="scientific">Mya arenaria</name>
    <name type="common">Soft-shell clam</name>
    <dbReference type="NCBI Taxonomy" id="6604"/>
    <lineage>
        <taxon>Eukaryota</taxon>
        <taxon>Metazoa</taxon>
        <taxon>Spiralia</taxon>
        <taxon>Lophotrochozoa</taxon>
        <taxon>Mollusca</taxon>
        <taxon>Bivalvia</taxon>
        <taxon>Autobranchia</taxon>
        <taxon>Heteroconchia</taxon>
        <taxon>Euheterodonta</taxon>
        <taxon>Imparidentia</taxon>
        <taxon>Neoheterodontei</taxon>
        <taxon>Myida</taxon>
        <taxon>Myoidea</taxon>
        <taxon>Myidae</taxon>
        <taxon>Mya</taxon>
    </lineage>
</organism>
<dbReference type="PRINTS" id="PR01705">
    <property type="entry name" value="TSP1REPEAT"/>
</dbReference>
<dbReference type="InterPro" id="IPR038877">
    <property type="entry name" value="THSD1"/>
</dbReference>
<dbReference type="Pfam" id="PF00090">
    <property type="entry name" value="TSP_1"/>
    <property type="match status" value="1"/>
</dbReference>
<dbReference type="EMBL" id="CP111018">
    <property type="protein sequence ID" value="WAR10280.1"/>
    <property type="molecule type" value="Genomic_DNA"/>
</dbReference>
<dbReference type="PROSITE" id="PS50092">
    <property type="entry name" value="TSP1"/>
    <property type="match status" value="1"/>
</dbReference>
<proteinExistence type="predicted"/>
<dbReference type="PRINTS" id="PR00007">
    <property type="entry name" value="COMPLEMNTC1Q"/>
</dbReference>
<evidence type="ECO:0000313" key="3">
    <source>
        <dbReference type="Proteomes" id="UP001164746"/>
    </source>
</evidence>
<dbReference type="Gene3D" id="2.60.120.40">
    <property type="match status" value="1"/>
</dbReference>